<dbReference type="Gene3D" id="3.40.50.1000">
    <property type="entry name" value="HAD superfamily/HAD-like"/>
    <property type="match status" value="1"/>
</dbReference>
<reference evidence="3" key="1">
    <citation type="submission" date="2019-06" db="EMBL/GenBank/DDBJ databases">
        <authorList>
            <person name="Broberg M."/>
        </authorList>
    </citation>
    <scope>NUCLEOTIDE SEQUENCE [LARGE SCALE GENOMIC DNA]</scope>
</reference>
<dbReference type="InterPro" id="IPR035679">
    <property type="entry name" value="MDP-1_euk"/>
</dbReference>
<dbReference type="AlphaFoldDB" id="A0A9P0EPI5"/>
<dbReference type="Pfam" id="PF12689">
    <property type="entry name" value="Acid_PPase"/>
    <property type="match status" value="1"/>
</dbReference>
<dbReference type="PANTHER" id="PTHR17901">
    <property type="entry name" value="MAGNESIUM-DEPENDENT PHOSPHATASE 1 MDP1"/>
    <property type="match status" value="1"/>
</dbReference>
<dbReference type="SFLD" id="SFLDG01129">
    <property type="entry name" value="C1.5:_HAD__Beta-PGM__Phosphata"/>
    <property type="match status" value="1"/>
</dbReference>
<dbReference type="InterPro" id="IPR010036">
    <property type="entry name" value="MDP_1_eu_arc"/>
</dbReference>
<sequence length="224" mass="24831">MPRRLSRASAPGTTAPSLPATLESLPSSLRDPTLPLPKLIIFDLDYTLWPFWVDCHVSPPLKPTTTANNNPQNAATDRLGESFAFYPDVAPILHALPHLGTAHRPRLAVASRTSAPSLARDLLKLLHLPVGVEGRQRRALDAFDGGTEIYPGSKVRHMEALQRRTGVAYEDMLFFDDETRNRDTETLGVTMHLVSEGVSWGTVADGIQEWRRRRGHGDGQQQQQ</sequence>
<evidence type="ECO:0000313" key="3">
    <source>
        <dbReference type="Proteomes" id="UP000775872"/>
    </source>
</evidence>
<name>A0A9P0EPI5_9HYPO</name>
<reference evidence="2 3" key="2">
    <citation type="submission" date="2021-10" db="EMBL/GenBank/DDBJ databases">
        <authorList>
            <person name="Piombo E."/>
        </authorList>
    </citation>
    <scope>NUCLEOTIDE SEQUENCE [LARGE SCALE GENOMIC DNA]</scope>
</reference>
<dbReference type="SFLD" id="SFLDS00003">
    <property type="entry name" value="Haloacid_Dehalogenase"/>
    <property type="match status" value="1"/>
</dbReference>
<organism evidence="2 3">
    <name type="scientific">Clonostachys solani</name>
    <dbReference type="NCBI Taxonomy" id="160281"/>
    <lineage>
        <taxon>Eukaryota</taxon>
        <taxon>Fungi</taxon>
        <taxon>Dikarya</taxon>
        <taxon>Ascomycota</taxon>
        <taxon>Pezizomycotina</taxon>
        <taxon>Sordariomycetes</taxon>
        <taxon>Hypocreomycetidae</taxon>
        <taxon>Hypocreales</taxon>
        <taxon>Bionectriaceae</taxon>
        <taxon>Clonostachys</taxon>
    </lineage>
</organism>
<dbReference type="CDD" id="cd07501">
    <property type="entry name" value="HAD_MDP-1_like"/>
    <property type="match status" value="1"/>
</dbReference>
<dbReference type="EMBL" id="CABFOC020000052">
    <property type="protein sequence ID" value="CAH0054863.1"/>
    <property type="molecule type" value="Genomic_DNA"/>
</dbReference>
<dbReference type="InterPro" id="IPR023214">
    <property type="entry name" value="HAD_sf"/>
</dbReference>
<dbReference type="SFLD" id="SFLDG01131">
    <property type="entry name" value="C1.5.2:_MDP_Like"/>
    <property type="match status" value="1"/>
</dbReference>
<keyword evidence="3" id="KW-1185">Reference proteome</keyword>
<protein>
    <recommendedName>
        <fullName evidence="4">Magnesium-dependent phosphatase 1</fullName>
    </recommendedName>
</protein>
<dbReference type="SUPFAM" id="SSF56784">
    <property type="entry name" value="HAD-like"/>
    <property type="match status" value="1"/>
</dbReference>
<dbReference type="NCBIfam" id="TIGR01681">
    <property type="entry name" value="HAD-SF-IIIC"/>
    <property type="match status" value="1"/>
</dbReference>
<evidence type="ECO:0000313" key="2">
    <source>
        <dbReference type="EMBL" id="CAH0054863.1"/>
    </source>
</evidence>
<dbReference type="GO" id="GO:0003993">
    <property type="term" value="F:acid phosphatase activity"/>
    <property type="evidence" value="ECO:0007669"/>
    <property type="project" value="TreeGrafter"/>
</dbReference>
<comment type="caution">
    <text evidence="2">The sequence shown here is derived from an EMBL/GenBank/DDBJ whole genome shotgun (WGS) entry which is preliminary data.</text>
</comment>
<evidence type="ECO:0008006" key="4">
    <source>
        <dbReference type="Google" id="ProtNLM"/>
    </source>
</evidence>
<dbReference type="NCBIfam" id="TIGR01685">
    <property type="entry name" value="MDP-1"/>
    <property type="match status" value="1"/>
</dbReference>
<proteinExistence type="predicted"/>
<accession>A0A9P0EPI5</accession>
<dbReference type="Proteomes" id="UP000775872">
    <property type="component" value="Unassembled WGS sequence"/>
</dbReference>
<feature type="region of interest" description="Disordered" evidence="1">
    <location>
        <begin position="1"/>
        <end position="20"/>
    </location>
</feature>
<evidence type="ECO:0000256" key="1">
    <source>
        <dbReference type="SAM" id="MobiDB-lite"/>
    </source>
</evidence>
<gene>
    <name evidence="2" type="ORF">CSOL1703_00016423</name>
</gene>
<dbReference type="InterPro" id="IPR036412">
    <property type="entry name" value="HAD-like_sf"/>
</dbReference>
<dbReference type="OrthoDB" id="2865258at2759"/>
<dbReference type="InterPro" id="IPR010033">
    <property type="entry name" value="HAD_SF_ppase_IIIC"/>
</dbReference>
<dbReference type="PANTHER" id="PTHR17901:SF14">
    <property type="entry name" value="MAGNESIUM-DEPENDENT PHOSPHATASE 1"/>
    <property type="match status" value="1"/>
</dbReference>